<organism evidence="1 2">
    <name type="scientific">Enterobacter ludwigii</name>
    <dbReference type="NCBI Taxonomy" id="299767"/>
    <lineage>
        <taxon>Bacteria</taxon>
        <taxon>Pseudomonadati</taxon>
        <taxon>Pseudomonadota</taxon>
        <taxon>Gammaproteobacteria</taxon>
        <taxon>Enterobacterales</taxon>
        <taxon>Enterobacteriaceae</taxon>
        <taxon>Enterobacter</taxon>
        <taxon>Enterobacter cloacae complex</taxon>
    </lineage>
</organism>
<dbReference type="Proteomes" id="UP000007838">
    <property type="component" value="Chromosome"/>
</dbReference>
<dbReference type="EMBL" id="CP002886">
    <property type="protein sequence ID" value="AEW74796.1"/>
    <property type="molecule type" value="Genomic_DNA"/>
</dbReference>
<gene>
    <name evidence="1" type="ORF">EcWSU1_03368</name>
</gene>
<dbReference type="AlphaFoldDB" id="G8LNA7"/>
<evidence type="ECO:0000313" key="2">
    <source>
        <dbReference type="Proteomes" id="UP000007838"/>
    </source>
</evidence>
<sequence length="305" mass="34457">MVHSRVSQYVHQRTGRSGFFIPRAKDQRADTAMHHRAGTHDARLKRDIQRGIKQTIVLQHHPALTKGHDFSVRSRIVTANRAVPPFPYHLVIVDKHSTHGHFPLVPGALGKRKRMAHPVFMIAFRVAQRLILQSKSGRHYTHPLKIRLFELLKFACGRDAPAMLAKIEQRVVLLAVAVAAVKTQWRTDSLLQLRHLFMSQAAHGQYPSAIPAGNLRGDKIHPRQPRGIIIDLFHQRLRGSGNQPDVGIVRVEIAGEPCLNNRKRGHMPAKPVHKILLKLFKPRFAASKGTAPEQQAHWPARCPTF</sequence>
<name>G8LNA7_9ENTR</name>
<evidence type="ECO:0000313" key="1">
    <source>
        <dbReference type="EMBL" id="AEW74796.1"/>
    </source>
</evidence>
<protein>
    <submittedName>
        <fullName evidence="1">Uncharacterized protein</fullName>
    </submittedName>
</protein>
<dbReference type="HOGENOM" id="CLU_911333_0_0_6"/>
<proteinExistence type="predicted"/>
<accession>G8LNA7</accession>
<dbReference type="KEGG" id="eec:EcWSU1_03368"/>
<reference evidence="1 2" key="1">
    <citation type="journal article" date="2011" name="Stand. Genomic Sci.">
        <title>Complete genome of the onion pathogen Enterobacter cloacae EcWSU1.</title>
        <authorList>
            <person name="Humann J.L."/>
            <person name="Wildung M."/>
            <person name="Cheng C.H."/>
            <person name="Lee T."/>
            <person name="Stewart J.E."/>
            <person name="Drew J.C."/>
            <person name="Triplett E.W."/>
            <person name="Main D."/>
            <person name="Schroeder B.K."/>
        </authorList>
    </citation>
    <scope>NUCLEOTIDE SEQUENCE [LARGE SCALE GENOMIC DNA]</scope>
    <source>
        <strain evidence="1 2">EcWSU1</strain>
    </source>
</reference>